<dbReference type="NCBIfam" id="TIGR01313">
    <property type="entry name" value="therm_gnt_kin"/>
    <property type="match status" value="1"/>
</dbReference>
<keyword evidence="4 9" id="KW-0808">Transferase</keyword>
<evidence type="ECO:0000256" key="2">
    <source>
        <dbReference type="ARBA" id="ARBA00008420"/>
    </source>
</evidence>
<dbReference type="Pfam" id="PF13671">
    <property type="entry name" value="AAA_33"/>
    <property type="match status" value="1"/>
</dbReference>
<dbReference type="EMBL" id="JALPRY010000010">
    <property type="protein sequence ID" value="MCK8780075.1"/>
    <property type="molecule type" value="Genomic_DNA"/>
</dbReference>
<evidence type="ECO:0000256" key="6">
    <source>
        <dbReference type="ARBA" id="ARBA00022777"/>
    </source>
</evidence>
<keyword evidence="11" id="KW-1185">Reference proteome</keyword>
<accession>A0ABT0IQB8</accession>
<dbReference type="Proteomes" id="UP001202827">
    <property type="component" value="Unassembled WGS sequence"/>
</dbReference>
<evidence type="ECO:0000313" key="11">
    <source>
        <dbReference type="Proteomes" id="UP001202827"/>
    </source>
</evidence>
<protein>
    <recommendedName>
        <fullName evidence="3 9">Gluconokinase</fullName>
        <ecNumber evidence="3 9">2.7.1.12</ecNumber>
    </recommendedName>
</protein>
<organism evidence="10 11">
    <name type="scientific">Neorhizobium turbinariae</name>
    <dbReference type="NCBI Taxonomy" id="2937795"/>
    <lineage>
        <taxon>Bacteria</taxon>
        <taxon>Pseudomonadati</taxon>
        <taxon>Pseudomonadota</taxon>
        <taxon>Alphaproteobacteria</taxon>
        <taxon>Hyphomicrobiales</taxon>
        <taxon>Rhizobiaceae</taxon>
        <taxon>Rhizobium/Agrobacterium group</taxon>
        <taxon>Neorhizobium</taxon>
    </lineage>
</organism>
<evidence type="ECO:0000256" key="7">
    <source>
        <dbReference type="ARBA" id="ARBA00022840"/>
    </source>
</evidence>
<gene>
    <name evidence="10" type="ORF">M0654_08775</name>
</gene>
<name>A0ABT0IQB8_9HYPH</name>
<dbReference type="PANTHER" id="PTHR43442">
    <property type="entry name" value="GLUCONOKINASE-RELATED"/>
    <property type="match status" value="1"/>
</dbReference>
<evidence type="ECO:0000256" key="5">
    <source>
        <dbReference type="ARBA" id="ARBA00022741"/>
    </source>
</evidence>
<dbReference type="PANTHER" id="PTHR43442:SF3">
    <property type="entry name" value="GLUCONOKINASE-RELATED"/>
    <property type="match status" value="1"/>
</dbReference>
<reference evidence="10 11" key="1">
    <citation type="submission" date="2022-04" db="EMBL/GenBank/DDBJ databases">
        <title>Rhizobium coralii sp. nov., isolated from coral Turbinaria peltata.</title>
        <authorList>
            <person name="Sun H."/>
        </authorList>
    </citation>
    <scope>NUCLEOTIDE SEQUENCE [LARGE SCALE GENOMIC DNA]</scope>
    <source>
        <strain evidence="10 11">NTR19</strain>
    </source>
</reference>
<dbReference type="Gene3D" id="3.40.50.300">
    <property type="entry name" value="P-loop containing nucleotide triphosphate hydrolases"/>
    <property type="match status" value="1"/>
</dbReference>
<dbReference type="EC" id="2.7.1.12" evidence="3 9"/>
<dbReference type="InterPro" id="IPR006001">
    <property type="entry name" value="Therm_gnt_kin"/>
</dbReference>
<proteinExistence type="inferred from homology"/>
<keyword evidence="5 9" id="KW-0547">Nucleotide-binding</keyword>
<evidence type="ECO:0000313" key="10">
    <source>
        <dbReference type="EMBL" id="MCK8780075.1"/>
    </source>
</evidence>
<evidence type="ECO:0000256" key="4">
    <source>
        <dbReference type="ARBA" id="ARBA00022679"/>
    </source>
</evidence>
<keyword evidence="6 9" id="KW-0418">Kinase</keyword>
<evidence type="ECO:0000256" key="9">
    <source>
        <dbReference type="RuleBase" id="RU363066"/>
    </source>
</evidence>
<comment type="catalytic activity">
    <reaction evidence="8 9">
        <text>D-gluconate + ATP = 6-phospho-D-gluconate + ADP + H(+)</text>
        <dbReference type="Rhea" id="RHEA:19433"/>
        <dbReference type="ChEBI" id="CHEBI:15378"/>
        <dbReference type="ChEBI" id="CHEBI:18391"/>
        <dbReference type="ChEBI" id="CHEBI:30616"/>
        <dbReference type="ChEBI" id="CHEBI:58759"/>
        <dbReference type="ChEBI" id="CHEBI:456216"/>
        <dbReference type="EC" id="2.7.1.12"/>
    </reaction>
</comment>
<evidence type="ECO:0000256" key="3">
    <source>
        <dbReference type="ARBA" id="ARBA00012054"/>
    </source>
</evidence>
<keyword evidence="7 9" id="KW-0067">ATP-binding</keyword>
<sequence length="181" mass="19776">MLKPEARSPLAVVVMGVSGSGKTSVAERLAQRLGCQFIEGDRLHPAMNVEKMARGIPLTDDDRWPWLDLVGAELAAATQRGESVVVTCSALKKIYRDRLRQESRGPLHFVFLTGDPELLEQRMGARKGHFMPTSLLQSQLATLEDPRGETGVVAVDIDADLETIVDDAMQKLEALPTTPGE</sequence>
<comment type="similarity">
    <text evidence="2 9">Belongs to the gluconokinase GntK/GntV family.</text>
</comment>
<comment type="pathway">
    <text evidence="1">Carbohydrate acid metabolism.</text>
</comment>
<dbReference type="CDD" id="cd02021">
    <property type="entry name" value="GntK"/>
    <property type="match status" value="1"/>
</dbReference>
<evidence type="ECO:0000256" key="1">
    <source>
        <dbReference type="ARBA" id="ARBA00004761"/>
    </source>
</evidence>
<dbReference type="RefSeq" id="WP_248682770.1">
    <property type="nucleotide sequence ID" value="NZ_JALPRY010000010.1"/>
</dbReference>
<dbReference type="InterPro" id="IPR027417">
    <property type="entry name" value="P-loop_NTPase"/>
</dbReference>
<comment type="caution">
    <text evidence="10">The sequence shown here is derived from an EMBL/GenBank/DDBJ whole genome shotgun (WGS) entry which is preliminary data.</text>
</comment>
<dbReference type="SUPFAM" id="SSF52540">
    <property type="entry name" value="P-loop containing nucleoside triphosphate hydrolases"/>
    <property type="match status" value="1"/>
</dbReference>
<evidence type="ECO:0000256" key="8">
    <source>
        <dbReference type="ARBA" id="ARBA00048090"/>
    </source>
</evidence>